<name>A0A6A6QI97_9PEZI</name>
<gene>
    <name evidence="1" type="ORF">BU16DRAFT_543432</name>
</gene>
<dbReference type="EMBL" id="MU004196">
    <property type="protein sequence ID" value="KAF2491187.1"/>
    <property type="molecule type" value="Genomic_DNA"/>
</dbReference>
<evidence type="ECO:0000313" key="1">
    <source>
        <dbReference type="EMBL" id="KAF2491187.1"/>
    </source>
</evidence>
<sequence>MTASPSAVVSASASASAAASASASAPAVSSFSSTPASADASAAMAELKADLPPSGRAAATLEGMPSEIWRMIRDHLPPTAQATLAVTNHQALGEVLGGDDPHARRSRLWFPSRSRSKWKLMGLLSRDDPWGERAWVCAHCGLMHRRACAVGGLPEAGYPVLDEEL</sequence>
<dbReference type="Proteomes" id="UP000799750">
    <property type="component" value="Unassembled WGS sequence"/>
</dbReference>
<accession>A0A6A6QI97</accession>
<keyword evidence="2" id="KW-1185">Reference proteome</keyword>
<proteinExistence type="predicted"/>
<organism evidence="1 2">
    <name type="scientific">Lophium mytilinum</name>
    <dbReference type="NCBI Taxonomy" id="390894"/>
    <lineage>
        <taxon>Eukaryota</taxon>
        <taxon>Fungi</taxon>
        <taxon>Dikarya</taxon>
        <taxon>Ascomycota</taxon>
        <taxon>Pezizomycotina</taxon>
        <taxon>Dothideomycetes</taxon>
        <taxon>Pleosporomycetidae</taxon>
        <taxon>Mytilinidiales</taxon>
        <taxon>Mytilinidiaceae</taxon>
        <taxon>Lophium</taxon>
    </lineage>
</organism>
<protein>
    <recommendedName>
        <fullName evidence="3">F-box domain-containing protein</fullName>
    </recommendedName>
</protein>
<dbReference type="AlphaFoldDB" id="A0A6A6QI97"/>
<evidence type="ECO:0008006" key="3">
    <source>
        <dbReference type="Google" id="ProtNLM"/>
    </source>
</evidence>
<evidence type="ECO:0000313" key="2">
    <source>
        <dbReference type="Proteomes" id="UP000799750"/>
    </source>
</evidence>
<reference evidence="1" key="1">
    <citation type="journal article" date="2020" name="Stud. Mycol.">
        <title>101 Dothideomycetes genomes: a test case for predicting lifestyles and emergence of pathogens.</title>
        <authorList>
            <person name="Haridas S."/>
            <person name="Albert R."/>
            <person name="Binder M."/>
            <person name="Bloem J."/>
            <person name="Labutti K."/>
            <person name="Salamov A."/>
            <person name="Andreopoulos B."/>
            <person name="Baker S."/>
            <person name="Barry K."/>
            <person name="Bills G."/>
            <person name="Bluhm B."/>
            <person name="Cannon C."/>
            <person name="Castanera R."/>
            <person name="Culley D."/>
            <person name="Daum C."/>
            <person name="Ezra D."/>
            <person name="Gonzalez J."/>
            <person name="Henrissat B."/>
            <person name="Kuo A."/>
            <person name="Liang C."/>
            <person name="Lipzen A."/>
            <person name="Lutzoni F."/>
            <person name="Magnuson J."/>
            <person name="Mondo S."/>
            <person name="Nolan M."/>
            <person name="Ohm R."/>
            <person name="Pangilinan J."/>
            <person name="Park H.-J."/>
            <person name="Ramirez L."/>
            <person name="Alfaro M."/>
            <person name="Sun H."/>
            <person name="Tritt A."/>
            <person name="Yoshinaga Y."/>
            <person name="Zwiers L.-H."/>
            <person name="Turgeon B."/>
            <person name="Goodwin S."/>
            <person name="Spatafora J."/>
            <person name="Crous P."/>
            <person name="Grigoriev I."/>
        </authorList>
    </citation>
    <scope>NUCLEOTIDE SEQUENCE</scope>
    <source>
        <strain evidence="1">CBS 269.34</strain>
    </source>
</reference>